<evidence type="ECO:0000313" key="2">
    <source>
        <dbReference type="Proteomes" id="UP001294570"/>
    </source>
</evidence>
<dbReference type="Proteomes" id="UP001294570">
    <property type="component" value="Unassembled WGS sequence"/>
</dbReference>
<keyword evidence="2" id="KW-1185">Reference proteome</keyword>
<dbReference type="RefSeq" id="WP_321553218.1">
    <property type="nucleotide sequence ID" value="NZ_JAXIVU010000006.1"/>
</dbReference>
<protein>
    <submittedName>
        <fullName evidence="1">Histidine phosphatase family protein</fullName>
    </submittedName>
</protein>
<name>A0ABU5GRG7_9GAMM</name>
<dbReference type="Gene3D" id="3.40.50.1240">
    <property type="entry name" value="Phosphoglycerate mutase-like"/>
    <property type="match status" value="1"/>
</dbReference>
<evidence type="ECO:0000313" key="1">
    <source>
        <dbReference type="EMBL" id="MDY7219122.1"/>
    </source>
</evidence>
<dbReference type="SUPFAM" id="SSF53254">
    <property type="entry name" value="Phosphoglycerate mutase-like"/>
    <property type="match status" value="1"/>
</dbReference>
<organism evidence="1 2">
    <name type="scientific">Denitrificimonas halotolerans</name>
    <dbReference type="NCBI Taxonomy" id="3098930"/>
    <lineage>
        <taxon>Bacteria</taxon>
        <taxon>Pseudomonadati</taxon>
        <taxon>Pseudomonadota</taxon>
        <taxon>Gammaproteobacteria</taxon>
        <taxon>Pseudomonadales</taxon>
        <taxon>Pseudomonadaceae</taxon>
        <taxon>Denitrificimonas</taxon>
    </lineage>
</organism>
<reference evidence="1 2" key="1">
    <citation type="submission" date="2023-12" db="EMBL/GenBank/DDBJ databases">
        <title>Denitrificimonas halotolerans sp. nov.,a novel species isolated from landfill leachate.</title>
        <authorList>
            <person name="Wang S."/>
        </authorList>
    </citation>
    <scope>NUCLEOTIDE SEQUENCE [LARGE SCALE GENOMIC DNA]</scope>
    <source>
        <strain evidence="1 2">JX-1</strain>
    </source>
</reference>
<gene>
    <name evidence="1" type="ORF">TOI97_06010</name>
</gene>
<comment type="caution">
    <text evidence="1">The sequence shown here is derived from an EMBL/GenBank/DDBJ whole genome shotgun (WGS) entry which is preliminary data.</text>
</comment>
<accession>A0ABU5GRG7</accession>
<dbReference type="EMBL" id="JAXIVU010000006">
    <property type="protein sequence ID" value="MDY7219122.1"/>
    <property type="molecule type" value="Genomic_DNA"/>
</dbReference>
<sequence length="218" mass="24298">MSVTASLLARIKINKKVLTLVVATAVLALSAQHIWEEPAPEDLSKSPFTLTGKMLQEWEEGDLIVFVRHLERCSRVDAACLDGEDAGITERATAVGLEMRESFSKLGLHKTDMYSSPLTRTAQTSALLFAKPVAYQDFLYQCEDDFMQHAVAKKTPGRNLVLVTHSSCLDEINENLQQAEVDYNYGAAVFLNVESPSQHRILGFLDSDDWTHILTPRT</sequence>
<dbReference type="InterPro" id="IPR029033">
    <property type="entry name" value="His_PPase_superfam"/>
</dbReference>
<proteinExistence type="predicted"/>